<dbReference type="InterPro" id="IPR003599">
    <property type="entry name" value="Ig_sub"/>
</dbReference>
<dbReference type="InterPro" id="IPR013783">
    <property type="entry name" value="Ig-like_fold"/>
</dbReference>
<gene>
    <name evidence="2" type="ORF">DPX16_1120</name>
</gene>
<evidence type="ECO:0000313" key="2">
    <source>
        <dbReference type="EMBL" id="ROL50577.1"/>
    </source>
</evidence>
<comment type="caution">
    <text evidence="2">The sequence shown here is derived from an EMBL/GenBank/DDBJ whole genome shotgun (WGS) entry which is preliminary data.</text>
</comment>
<evidence type="ECO:0000259" key="1">
    <source>
        <dbReference type="PROSITE" id="PS50835"/>
    </source>
</evidence>
<dbReference type="SUPFAM" id="SSF48726">
    <property type="entry name" value="Immunoglobulin"/>
    <property type="match status" value="1"/>
</dbReference>
<accession>A0A3N0YWH3</accession>
<dbReference type="Proteomes" id="UP000281406">
    <property type="component" value="Unassembled WGS sequence"/>
</dbReference>
<organism evidence="2 3">
    <name type="scientific">Anabarilius grahami</name>
    <name type="common">Kanglang fish</name>
    <name type="synonym">Barilius grahami</name>
    <dbReference type="NCBI Taxonomy" id="495550"/>
    <lineage>
        <taxon>Eukaryota</taxon>
        <taxon>Metazoa</taxon>
        <taxon>Chordata</taxon>
        <taxon>Craniata</taxon>
        <taxon>Vertebrata</taxon>
        <taxon>Euteleostomi</taxon>
        <taxon>Actinopterygii</taxon>
        <taxon>Neopterygii</taxon>
        <taxon>Teleostei</taxon>
        <taxon>Ostariophysi</taxon>
        <taxon>Cypriniformes</taxon>
        <taxon>Xenocyprididae</taxon>
        <taxon>Xenocypridinae</taxon>
        <taxon>Xenocypridinae incertae sedis</taxon>
        <taxon>Anabarilius</taxon>
    </lineage>
</organism>
<reference evidence="2 3" key="1">
    <citation type="submission" date="2018-10" db="EMBL/GenBank/DDBJ databases">
        <title>Genome assembly for a Yunnan-Guizhou Plateau 3E fish, Anabarilius grahami (Regan), and its evolutionary and genetic applications.</title>
        <authorList>
            <person name="Jiang W."/>
        </authorList>
    </citation>
    <scope>NUCLEOTIDE SEQUENCE [LARGE SCALE GENOMIC DNA]</scope>
    <source>
        <strain evidence="2">AG-KIZ</strain>
        <tissue evidence="2">Muscle</tissue>
    </source>
</reference>
<dbReference type="OrthoDB" id="8963224at2759"/>
<dbReference type="PANTHER" id="PTHR21063:SF4">
    <property type="entry name" value="CD48 ANTIGEN-RELATED"/>
    <property type="match status" value="1"/>
</dbReference>
<feature type="domain" description="Ig-like" evidence="1">
    <location>
        <begin position="30"/>
        <end position="134"/>
    </location>
</feature>
<dbReference type="AlphaFoldDB" id="A0A3N0YWH3"/>
<dbReference type="SMART" id="SM00409">
    <property type="entry name" value="IG"/>
    <property type="match status" value="1"/>
</dbReference>
<sequence>MLSQARGATTQIATLCRPRSGPNAALNYSPYVAAEVKKRKSVEEGESVTLETPVEKKPNDVMTWYFNETLIAEITGDQSKICTDDQCKERFGDRLKLDHQTGSLTITNTRNTDSGEYQLEITSSFSITSIKNFSVAVNSEDEEKLHERRGSQLDQCDDTTTLFQPKQTV</sequence>
<protein>
    <recommendedName>
        <fullName evidence="1">Ig-like domain-containing protein</fullName>
    </recommendedName>
</protein>
<proteinExistence type="predicted"/>
<dbReference type="PANTHER" id="PTHR21063">
    <property type="entry name" value="LFA-3"/>
    <property type="match status" value="1"/>
</dbReference>
<dbReference type="EMBL" id="RJVU01020090">
    <property type="protein sequence ID" value="ROL50577.1"/>
    <property type="molecule type" value="Genomic_DNA"/>
</dbReference>
<keyword evidence="3" id="KW-1185">Reference proteome</keyword>
<dbReference type="PROSITE" id="PS50835">
    <property type="entry name" value="IG_LIKE"/>
    <property type="match status" value="1"/>
</dbReference>
<evidence type="ECO:0000313" key="3">
    <source>
        <dbReference type="Proteomes" id="UP000281406"/>
    </source>
</evidence>
<dbReference type="Pfam" id="PF13927">
    <property type="entry name" value="Ig_3"/>
    <property type="match status" value="1"/>
</dbReference>
<dbReference type="Gene3D" id="2.60.40.10">
    <property type="entry name" value="Immunoglobulins"/>
    <property type="match status" value="1"/>
</dbReference>
<name>A0A3N0YWH3_ANAGA</name>
<dbReference type="InterPro" id="IPR007110">
    <property type="entry name" value="Ig-like_dom"/>
</dbReference>
<dbReference type="InterPro" id="IPR036179">
    <property type="entry name" value="Ig-like_dom_sf"/>
</dbReference>